<dbReference type="InterPro" id="IPR029058">
    <property type="entry name" value="AB_hydrolase_fold"/>
</dbReference>
<organism evidence="3 4">
    <name type="scientific">Tessaracoccus defluvii</name>
    <dbReference type="NCBI Taxonomy" id="1285901"/>
    <lineage>
        <taxon>Bacteria</taxon>
        <taxon>Bacillati</taxon>
        <taxon>Actinomycetota</taxon>
        <taxon>Actinomycetes</taxon>
        <taxon>Propionibacteriales</taxon>
        <taxon>Propionibacteriaceae</taxon>
        <taxon>Tessaracoccus</taxon>
    </lineage>
</organism>
<dbReference type="EMBL" id="CP060789">
    <property type="protein sequence ID" value="QNP55176.1"/>
    <property type="molecule type" value="Genomic_DNA"/>
</dbReference>
<dbReference type="KEGG" id="tdf:H9L22_13095"/>
<dbReference type="Pfam" id="PF20434">
    <property type="entry name" value="BD-FAE"/>
    <property type="match status" value="1"/>
</dbReference>
<accession>A0A7H0H3R0</accession>
<dbReference type="Gene3D" id="3.40.50.1820">
    <property type="entry name" value="alpha/beta hydrolase"/>
    <property type="match status" value="1"/>
</dbReference>
<keyword evidence="1 3" id="KW-0378">Hydrolase</keyword>
<reference evidence="3 4" key="1">
    <citation type="submission" date="2020-08" db="EMBL/GenBank/DDBJ databases">
        <title>Genome sequence of Tessaracoccus defluvii JCM 17540T.</title>
        <authorList>
            <person name="Hyun D.-W."/>
            <person name="Bae J.-W."/>
        </authorList>
    </citation>
    <scope>NUCLEOTIDE SEQUENCE [LARGE SCALE GENOMIC DNA]</scope>
    <source>
        <strain evidence="3 4">JCM 17540</strain>
    </source>
</reference>
<dbReference type="PANTHER" id="PTHR48081">
    <property type="entry name" value="AB HYDROLASE SUPERFAMILY PROTEIN C4A8.06C"/>
    <property type="match status" value="1"/>
</dbReference>
<dbReference type="SUPFAM" id="SSF53474">
    <property type="entry name" value="alpha/beta-Hydrolases"/>
    <property type="match status" value="1"/>
</dbReference>
<keyword evidence="4" id="KW-1185">Reference proteome</keyword>
<evidence type="ECO:0000313" key="3">
    <source>
        <dbReference type="EMBL" id="QNP55176.1"/>
    </source>
</evidence>
<dbReference type="Proteomes" id="UP000516117">
    <property type="component" value="Chromosome"/>
</dbReference>
<proteinExistence type="predicted"/>
<name>A0A7H0H3R0_9ACTN</name>
<dbReference type="AlphaFoldDB" id="A0A7H0H3R0"/>
<dbReference type="PANTHER" id="PTHR48081:SF6">
    <property type="entry name" value="PEPTIDASE S9 PROLYL OLIGOPEPTIDASE CATALYTIC DOMAIN-CONTAINING PROTEIN"/>
    <property type="match status" value="1"/>
</dbReference>
<gene>
    <name evidence="3" type="ORF">H9L22_13095</name>
</gene>
<protein>
    <submittedName>
        <fullName evidence="3">Alpha/beta hydrolase</fullName>
    </submittedName>
</protein>
<dbReference type="RefSeq" id="WP_187720312.1">
    <property type="nucleotide sequence ID" value="NZ_BAABBL010000007.1"/>
</dbReference>
<sequence length="282" mass="30452">MRSFTVDLNPDRDVTLHATVYDLPAVAERPTSLEDPRPAVIICPGGGYTFLSQRETDPPAAAFLAAGFDTFVLRYSIGVHATGPNPAIDVARAVRWVRLHAADLGVDPDRIAVLGFSAGGHVAAMSATTWNNPALAAQERAEYEALSARGVEANAGLMTVSSRPDAVLPAYAVFNFDWKPDDFVAIGVEYQDCIAAVTDEVPPVFLWTTDEDQTVPPSQSLRFAQALSAACVPFEYHHFQRRVHGLATGTQVANNDRPPLPENVSAWVGLATAWLRATWAAR</sequence>
<dbReference type="GO" id="GO:0016787">
    <property type="term" value="F:hydrolase activity"/>
    <property type="evidence" value="ECO:0007669"/>
    <property type="project" value="UniProtKB-KW"/>
</dbReference>
<evidence type="ECO:0000313" key="4">
    <source>
        <dbReference type="Proteomes" id="UP000516117"/>
    </source>
</evidence>
<dbReference type="InterPro" id="IPR050300">
    <property type="entry name" value="GDXG_lipolytic_enzyme"/>
</dbReference>
<evidence type="ECO:0000256" key="1">
    <source>
        <dbReference type="ARBA" id="ARBA00022801"/>
    </source>
</evidence>
<evidence type="ECO:0000259" key="2">
    <source>
        <dbReference type="Pfam" id="PF20434"/>
    </source>
</evidence>
<dbReference type="InterPro" id="IPR049492">
    <property type="entry name" value="BD-FAE-like_dom"/>
</dbReference>
<feature type="domain" description="BD-FAE-like" evidence="2">
    <location>
        <begin position="30"/>
        <end position="227"/>
    </location>
</feature>